<evidence type="ECO:0000313" key="15">
    <source>
        <dbReference type="EMBL" id="CAB4928333.1"/>
    </source>
</evidence>
<keyword evidence="9" id="KW-1015">Disulfide bond</keyword>
<dbReference type="GO" id="GO:0047134">
    <property type="term" value="F:protein-disulfide reductase [NAD(P)H] activity"/>
    <property type="evidence" value="ECO:0007669"/>
    <property type="project" value="TreeGrafter"/>
</dbReference>
<dbReference type="HAMAP" id="MF_01479">
    <property type="entry name" value="WhiB"/>
    <property type="match status" value="1"/>
</dbReference>
<comment type="cofactor">
    <cofactor evidence="1">
        <name>[4Fe-4S] cluster</name>
        <dbReference type="ChEBI" id="CHEBI:49883"/>
    </cofactor>
</comment>
<evidence type="ECO:0000256" key="4">
    <source>
        <dbReference type="ARBA" id="ARBA00022723"/>
    </source>
</evidence>
<evidence type="ECO:0000259" key="11">
    <source>
        <dbReference type="PROSITE" id="PS51674"/>
    </source>
</evidence>
<dbReference type="GO" id="GO:0046872">
    <property type="term" value="F:metal ion binding"/>
    <property type="evidence" value="ECO:0007669"/>
    <property type="project" value="UniProtKB-KW"/>
</dbReference>
<dbReference type="EMBL" id="CAEZZC010000008">
    <property type="protein sequence ID" value="CAB4749501.1"/>
    <property type="molecule type" value="Genomic_DNA"/>
</dbReference>
<keyword evidence="5" id="KW-0408">Iron</keyword>
<dbReference type="AlphaFoldDB" id="A0A6J7IB50"/>
<dbReference type="EMBL" id="CAFBMV010000008">
    <property type="protein sequence ID" value="CAB4928333.1"/>
    <property type="molecule type" value="Genomic_DNA"/>
</dbReference>
<sequence length="112" mass="11985">MGVLFSELLVPGWAQEGEMIGLDEVTGAYGSDIAFSLPCHNADPELFFSEKQGEVDVAKGLCTACPVRAQCLEAALSRQEPCGVWGGELFEEGQVIARKRTVGRPRLVSDAA</sequence>
<name>A0A6J7IB50_9ZZZZ</name>
<keyword evidence="3" id="KW-0004">4Fe-4S</keyword>
<evidence type="ECO:0000256" key="9">
    <source>
        <dbReference type="ARBA" id="ARBA00023157"/>
    </source>
</evidence>
<protein>
    <submittedName>
        <fullName evidence="15">Unannotated protein</fullName>
    </submittedName>
</protein>
<keyword evidence="6" id="KW-0411">Iron-sulfur</keyword>
<keyword evidence="4" id="KW-0479">Metal-binding</keyword>
<gene>
    <name evidence="12" type="ORF">UFOPK2289_00625</name>
    <name evidence="13" type="ORF">UFOPK2822_00723</name>
    <name evidence="14" type="ORF">UFOPK3346_00868</name>
    <name evidence="15" type="ORF">UFOPK3670_01111</name>
    <name evidence="16" type="ORF">UFOPK4308_01158</name>
</gene>
<evidence type="ECO:0000313" key="16">
    <source>
        <dbReference type="EMBL" id="CAB5061940.1"/>
    </source>
</evidence>
<evidence type="ECO:0000313" key="13">
    <source>
        <dbReference type="EMBL" id="CAB4749501.1"/>
    </source>
</evidence>
<dbReference type="EMBL" id="CAFBLE010000006">
    <property type="protein sequence ID" value="CAB4868212.1"/>
    <property type="molecule type" value="Genomic_DNA"/>
</dbReference>
<evidence type="ECO:0000256" key="2">
    <source>
        <dbReference type="ARBA" id="ARBA00006597"/>
    </source>
</evidence>
<dbReference type="GO" id="GO:0051539">
    <property type="term" value="F:4 iron, 4 sulfur cluster binding"/>
    <property type="evidence" value="ECO:0007669"/>
    <property type="project" value="UniProtKB-KW"/>
</dbReference>
<evidence type="ECO:0000256" key="10">
    <source>
        <dbReference type="ARBA" id="ARBA00023163"/>
    </source>
</evidence>
<evidence type="ECO:0000256" key="3">
    <source>
        <dbReference type="ARBA" id="ARBA00022485"/>
    </source>
</evidence>
<dbReference type="Pfam" id="PF02467">
    <property type="entry name" value="Whib"/>
    <property type="match status" value="1"/>
</dbReference>
<dbReference type="InterPro" id="IPR034768">
    <property type="entry name" value="4FE4S_WBL"/>
</dbReference>
<reference evidence="15" key="1">
    <citation type="submission" date="2020-05" db="EMBL/GenBank/DDBJ databases">
        <authorList>
            <person name="Chiriac C."/>
            <person name="Salcher M."/>
            <person name="Ghai R."/>
            <person name="Kavagutti S V."/>
        </authorList>
    </citation>
    <scope>NUCLEOTIDE SEQUENCE</scope>
</reference>
<evidence type="ECO:0000256" key="1">
    <source>
        <dbReference type="ARBA" id="ARBA00001966"/>
    </source>
</evidence>
<dbReference type="EMBL" id="CAFBQL010000008">
    <property type="protein sequence ID" value="CAB5061940.1"/>
    <property type="molecule type" value="Genomic_DNA"/>
</dbReference>
<dbReference type="PANTHER" id="PTHR38839:SF2">
    <property type="entry name" value="TRANSCRIPTIONAL REGULATOR WHIB7-RELATED"/>
    <property type="match status" value="1"/>
</dbReference>
<keyword evidence="7" id="KW-0805">Transcription regulation</keyword>
<dbReference type="GO" id="GO:0045892">
    <property type="term" value="P:negative regulation of DNA-templated transcription"/>
    <property type="evidence" value="ECO:0007669"/>
    <property type="project" value="TreeGrafter"/>
</dbReference>
<comment type="similarity">
    <text evidence="2">Belongs to the WhiB family.</text>
</comment>
<dbReference type="EMBL" id="CAEZWT010000013">
    <property type="protein sequence ID" value="CAB4662579.1"/>
    <property type="molecule type" value="Genomic_DNA"/>
</dbReference>
<dbReference type="PROSITE" id="PS51674">
    <property type="entry name" value="4FE4S_WBL"/>
    <property type="match status" value="1"/>
</dbReference>
<evidence type="ECO:0000256" key="8">
    <source>
        <dbReference type="ARBA" id="ARBA00023125"/>
    </source>
</evidence>
<evidence type="ECO:0000256" key="7">
    <source>
        <dbReference type="ARBA" id="ARBA00023015"/>
    </source>
</evidence>
<evidence type="ECO:0000313" key="12">
    <source>
        <dbReference type="EMBL" id="CAB4662579.1"/>
    </source>
</evidence>
<dbReference type="InterPro" id="IPR003482">
    <property type="entry name" value="Whib"/>
</dbReference>
<evidence type="ECO:0000313" key="14">
    <source>
        <dbReference type="EMBL" id="CAB4868212.1"/>
    </source>
</evidence>
<keyword evidence="10" id="KW-0804">Transcription</keyword>
<dbReference type="GO" id="GO:0045454">
    <property type="term" value="P:cell redox homeostasis"/>
    <property type="evidence" value="ECO:0007669"/>
    <property type="project" value="TreeGrafter"/>
</dbReference>
<keyword evidence="8" id="KW-0238">DNA-binding</keyword>
<proteinExistence type="inferred from homology"/>
<dbReference type="PANTHER" id="PTHR38839">
    <property type="entry name" value="TRANSCRIPTIONAL REGULATOR WHID-RELATED"/>
    <property type="match status" value="1"/>
</dbReference>
<organism evidence="15">
    <name type="scientific">freshwater metagenome</name>
    <dbReference type="NCBI Taxonomy" id="449393"/>
    <lineage>
        <taxon>unclassified sequences</taxon>
        <taxon>metagenomes</taxon>
        <taxon>ecological metagenomes</taxon>
    </lineage>
</organism>
<evidence type="ECO:0000256" key="6">
    <source>
        <dbReference type="ARBA" id="ARBA00023014"/>
    </source>
</evidence>
<dbReference type="GO" id="GO:0003677">
    <property type="term" value="F:DNA binding"/>
    <property type="evidence" value="ECO:0007669"/>
    <property type="project" value="UniProtKB-KW"/>
</dbReference>
<accession>A0A6J7IB50</accession>
<feature type="domain" description="4Fe-4S Wbl-type" evidence="11">
    <location>
        <begin position="38"/>
        <end position="95"/>
    </location>
</feature>
<evidence type="ECO:0000256" key="5">
    <source>
        <dbReference type="ARBA" id="ARBA00023004"/>
    </source>
</evidence>